<dbReference type="SUPFAM" id="SSF49265">
    <property type="entry name" value="Fibronectin type III"/>
    <property type="match status" value="1"/>
</dbReference>
<accession>A0A4Q6XW59</accession>
<dbReference type="Proteomes" id="UP000292855">
    <property type="component" value="Unassembled WGS sequence"/>
</dbReference>
<dbReference type="AlphaFoldDB" id="A0A4Q6XW59"/>
<reference evidence="1 2" key="1">
    <citation type="submission" date="2019-02" db="EMBL/GenBank/DDBJ databases">
        <authorList>
            <person name="Li Y."/>
        </authorList>
    </citation>
    <scope>NUCLEOTIDE SEQUENCE [LARGE SCALE GENOMIC DNA]</scope>
    <source>
        <strain evidence="1 2">30C10-4-7</strain>
    </source>
</reference>
<keyword evidence="2" id="KW-1185">Reference proteome</keyword>
<proteinExistence type="predicted"/>
<organism evidence="1 2">
    <name type="scientific">Sphingobacterium corticibacterium</name>
    <dbReference type="NCBI Taxonomy" id="2484746"/>
    <lineage>
        <taxon>Bacteria</taxon>
        <taxon>Pseudomonadati</taxon>
        <taxon>Bacteroidota</taxon>
        <taxon>Sphingobacteriia</taxon>
        <taxon>Sphingobacteriales</taxon>
        <taxon>Sphingobacteriaceae</taxon>
        <taxon>Sphingobacterium</taxon>
    </lineage>
</organism>
<evidence type="ECO:0000313" key="2">
    <source>
        <dbReference type="Proteomes" id="UP000292855"/>
    </source>
</evidence>
<name>A0A4Q6XW59_9SPHI</name>
<dbReference type="InterPro" id="IPR036116">
    <property type="entry name" value="FN3_sf"/>
</dbReference>
<gene>
    <name evidence="1" type="ORF">EWE74_01925</name>
</gene>
<dbReference type="InterPro" id="IPR013783">
    <property type="entry name" value="Ig-like_fold"/>
</dbReference>
<dbReference type="Gene3D" id="2.60.40.10">
    <property type="entry name" value="Immunoglobulins"/>
    <property type="match status" value="1"/>
</dbReference>
<evidence type="ECO:0000313" key="1">
    <source>
        <dbReference type="EMBL" id="RZF61624.1"/>
    </source>
</evidence>
<dbReference type="EMBL" id="SGIT01000001">
    <property type="protein sequence ID" value="RZF61624.1"/>
    <property type="molecule type" value="Genomic_DNA"/>
</dbReference>
<sequence length="210" mass="23802">MKYQRAKSSFFRTKDAHLAVQAKAILHGLEDETIFPSPSPTLPELKTAIVDYEDKLHKALSGSLLQREAKRESKKRLAILLQQLAFYVNRIADGDLTILYRSGFPVFTGRKKGLNPDTPGLPVLKDSILSGEAVLSFQPVGRDMIYEYNVADHIDSGTKEPAWGEMRYTTRSFKNIIKGYSTGQCIWVRVRARNKHGASDWTESVKWMVR</sequence>
<evidence type="ECO:0008006" key="3">
    <source>
        <dbReference type="Google" id="ProtNLM"/>
    </source>
</evidence>
<dbReference type="RefSeq" id="WP_130139853.1">
    <property type="nucleotide sequence ID" value="NZ_SGIT01000001.1"/>
</dbReference>
<comment type="caution">
    <text evidence="1">The sequence shown here is derived from an EMBL/GenBank/DDBJ whole genome shotgun (WGS) entry which is preliminary data.</text>
</comment>
<protein>
    <recommendedName>
        <fullName evidence="3">Fibronectin type III domain-containing protein</fullName>
    </recommendedName>
</protein>
<dbReference type="OrthoDB" id="9792152at2"/>